<name>A0A0R2E380_9LACO</name>
<evidence type="ECO:0000313" key="2">
    <source>
        <dbReference type="Proteomes" id="UP000050898"/>
    </source>
</evidence>
<dbReference type="Proteomes" id="UP000050898">
    <property type="component" value="Unassembled WGS sequence"/>
</dbReference>
<sequence length="170" mass="19834">MNLRYGIILDNFKKETGIQDARWVLGWEGFYIITLDGQVFKKNKYNALFKRLAISDKNDENAVVSFKHPFKKSGQTTKKDQVIYEAFIEKLDKGWKVVRDSSNFDINRLNLVHSNNSKTIGYYVDNVCKKTWSSINKAAFDLGIEENIIKNMITKNDFYKNSPFELRMVV</sequence>
<dbReference type="RefSeq" id="WP_010078266.1">
    <property type="nucleotide sequence ID" value="NZ_AYYH01000006.1"/>
</dbReference>
<evidence type="ECO:0000313" key="1">
    <source>
        <dbReference type="EMBL" id="KRN10769.1"/>
    </source>
</evidence>
<gene>
    <name evidence="1" type="ORF">FD00_GL002011</name>
</gene>
<protein>
    <submittedName>
        <fullName evidence="1">Uncharacterized protein</fullName>
    </submittedName>
</protein>
<reference evidence="1 2" key="1">
    <citation type="journal article" date="2015" name="Genome Announc.">
        <title>Expanding the biotechnology potential of lactobacilli through comparative genomics of 213 strains and associated genera.</title>
        <authorList>
            <person name="Sun Z."/>
            <person name="Harris H.M."/>
            <person name="McCann A."/>
            <person name="Guo C."/>
            <person name="Argimon S."/>
            <person name="Zhang W."/>
            <person name="Yang X."/>
            <person name="Jeffery I.B."/>
            <person name="Cooney J.C."/>
            <person name="Kagawa T.F."/>
            <person name="Liu W."/>
            <person name="Song Y."/>
            <person name="Salvetti E."/>
            <person name="Wrobel A."/>
            <person name="Rasinkangas P."/>
            <person name="Parkhill J."/>
            <person name="Rea M.C."/>
            <person name="O'Sullivan O."/>
            <person name="Ritari J."/>
            <person name="Douillard F.P."/>
            <person name="Paul Ross R."/>
            <person name="Yang R."/>
            <person name="Briner A.E."/>
            <person name="Felis G.E."/>
            <person name="de Vos W.M."/>
            <person name="Barrangou R."/>
            <person name="Klaenhammer T.R."/>
            <person name="Caufield P.W."/>
            <person name="Cui Y."/>
            <person name="Zhang H."/>
            <person name="O'Toole P.W."/>
        </authorList>
    </citation>
    <scope>NUCLEOTIDE SEQUENCE [LARGE SCALE GENOMIC DNA]</scope>
    <source>
        <strain evidence="1 2">DSM 20444</strain>
    </source>
</reference>
<proteinExistence type="predicted"/>
<comment type="caution">
    <text evidence="1">The sequence shown here is derived from an EMBL/GenBank/DDBJ whole genome shotgun (WGS) entry which is preliminary data.</text>
</comment>
<dbReference type="OrthoDB" id="9987975at2"/>
<keyword evidence="2" id="KW-1185">Reference proteome</keyword>
<dbReference type="PATRIC" id="fig|1046596.6.peg.2110"/>
<dbReference type="AlphaFoldDB" id="A0A0R2E380"/>
<dbReference type="EMBL" id="AYYH01000006">
    <property type="protein sequence ID" value="KRN10769.1"/>
    <property type="molecule type" value="Genomic_DNA"/>
</dbReference>
<accession>A0A0R2E380</accession>
<organism evidence="1 2">
    <name type="scientific">Liquorilactobacillus mali KCTC 3596 = DSM 20444</name>
    <dbReference type="NCBI Taxonomy" id="1046596"/>
    <lineage>
        <taxon>Bacteria</taxon>
        <taxon>Bacillati</taxon>
        <taxon>Bacillota</taxon>
        <taxon>Bacilli</taxon>
        <taxon>Lactobacillales</taxon>
        <taxon>Lactobacillaceae</taxon>
        <taxon>Liquorilactobacillus</taxon>
    </lineage>
</organism>